<gene>
    <name evidence="5" type="ORF">E2I00_013035</name>
</gene>
<evidence type="ECO:0008006" key="7">
    <source>
        <dbReference type="Google" id="ProtNLM"/>
    </source>
</evidence>
<keyword evidence="2" id="KW-0342">GTP-binding</keyword>
<dbReference type="InterPro" id="IPR027417">
    <property type="entry name" value="P-loop_NTPase"/>
</dbReference>
<feature type="non-terminal residue" evidence="5">
    <location>
        <position position="1"/>
    </location>
</feature>
<organism evidence="5 6">
    <name type="scientific">Balaenoptera physalus</name>
    <name type="common">Fin whale</name>
    <name type="synonym">Balaena physalus</name>
    <dbReference type="NCBI Taxonomy" id="9770"/>
    <lineage>
        <taxon>Eukaryota</taxon>
        <taxon>Metazoa</taxon>
        <taxon>Chordata</taxon>
        <taxon>Craniata</taxon>
        <taxon>Vertebrata</taxon>
        <taxon>Euteleostomi</taxon>
        <taxon>Mammalia</taxon>
        <taxon>Eutheria</taxon>
        <taxon>Laurasiatheria</taxon>
        <taxon>Artiodactyla</taxon>
        <taxon>Whippomorpha</taxon>
        <taxon>Cetacea</taxon>
        <taxon>Mysticeti</taxon>
        <taxon>Balaenopteridae</taxon>
        <taxon>Balaenoptera</taxon>
    </lineage>
</organism>
<dbReference type="PROSITE" id="PS51419">
    <property type="entry name" value="RAB"/>
    <property type="match status" value="1"/>
</dbReference>
<feature type="compositionally biased region" description="Polar residues" evidence="4">
    <location>
        <begin position="341"/>
        <end position="350"/>
    </location>
</feature>
<sequence>KEQVSTLYQNINLVEPRLIQPYEHVIKNFIREIKLQSTEMENLAIAVKSGAALCCGRSASRDVELVVLLSSQLLCSVGGIRSQEYNEKVCILLNFRAQDKAAMQLSELEEEMDQRIQAAEHKTRKDRWHKWLLEEHSKHISQKEDVAALKKQIYDLSMENQKVKKDLLEAQTNIAFLQSELDSLKSDYADQSLNSERDLEIIREYTEDRNSLERQIEILQTANRKLHDSNDGLRSALENSYSKFNRSLRINNISPGNTISRSSPKFNAHSPQPLGYDRSSRSSYMDEDCDSLALCDPVQRINCDIDSLPESCFDSGLSTLRDSNEYDSEVEYKHQRGFQRSHGTQESSGGDASDTDVPDIRDEETYGSEGVASILDWKPQGSASEGSGISSLRKPISALAPQTDMVDENHKSSSSQKAYKIVLAGDAAVGKSSLLMRLCKNEFRGNTSATLGVDFQMKTLIVDGERTVLQLWDTAGQERQVLSIMLWILLSCTDKPCRILGGFCTHIILIEYVRISRMLVFFHILSSFADPSVVFRSIAKSYFRRADGVLLLYDVTCEKSFLNVREWVDMIEVRIQNREPKNYTGELQPVSGNAVCLLCQNELNYKPLIQALRKNWM</sequence>
<keyword evidence="6" id="KW-1185">Reference proteome</keyword>
<feature type="region of interest" description="Disordered" evidence="4">
    <location>
        <begin position="335"/>
        <end position="390"/>
    </location>
</feature>
<dbReference type="InterPro" id="IPR005225">
    <property type="entry name" value="Small_GTP-bd"/>
</dbReference>
<feature type="coiled-coil region" evidence="3">
    <location>
        <begin position="160"/>
        <end position="229"/>
    </location>
</feature>
<dbReference type="GO" id="GO:0005525">
    <property type="term" value="F:GTP binding"/>
    <property type="evidence" value="ECO:0007669"/>
    <property type="project" value="UniProtKB-KW"/>
</dbReference>
<evidence type="ECO:0000256" key="3">
    <source>
        <dbReference type="SAM" id="Coils"/>
    </source>
</evidence>
<dbReference type="SUPFAM" id="SSF52540">
    <property type="entry name" value="P-loop containing nucleoside triphosphate hydrolases"/>
    <property type="match status" value="1"/>
</dbReference>
<dbReference type="Pfam" id="PF00071">
    <property type="entry name" value="Ras"/>
    <property type="match status" value="2"/>
</dbReference>
<evidence type="ECO:0000256" key="4">
    <source>
        <dbReference type="SAM" id="MobiDB-lite"/>
    </source>
</evidence>
<dbReference type="SMART" id="SM00175">
    <property type="entry name" value="RAB"/>
    <property type="match status" value="1"/>
</dbReference>
<dbReference type="InterPro" id="IPR050227">
    <property type="entry name" value="Rab"/>
</dbReference>
<dbReference type="EMBL" id="SGJD01004155">
    <property type="protein sequence ID" value="KAB0391878.1"/>
    <property type="molecule type" value="Genomic_DNA"/>
</dbReference>
<evidence type="ECO:0000313" key="5">
    <source>
        <dbReference type="EMBL" id="KAB0391878.1"/>
    </source>
</evidence>
<name>A0A643BW37_BALPH</name>
<evidence type="ECO:0000256" key="2">
    <source>
        <dbReference type="ARBA" id="ARBA00023134"/>
    </source>
</evidence>
<feature type="compositionally biased region" description="Polar residues" evidence="4">
    <location>
        <begin position="381"/>
        <end position="390"/>
    </location>
</feature>
<dbReference type="CDD" id="cd00154">
    <property type="entry name" value="Rab"/>
    <property type="match status" value="1"/>
</dbReference>
<dbReference type="OrthoDB" id="9879408at2759"/>
<evidence type="ECO:0000256" key="1">
    <source>
        <dbReference type="ARBA" id="ARBA00022741"/>
    </source>
</evidence>
<dbReference type="PANTHER" id="PTHR47977">
    <property type="entry name" value="RAS-RELATED PROTEIN RAB"/>
    <property type="match status" value="1"/>
</dbReference>
<accession>A0A643BW37</accession>
<dbReference type="AlphaFoldDB" id="A0A643BW37"/>
<proteinExistence type="predicted"/>
<dbReference type="Gene3D" id="3.40.50.300">
    <property type="entry name" value="P-loop containing nucleotide triphosphate hydrolases"/>
    <property type="match status" value="1"/>
</dbReference>
<keyword evidence="3" id="KW-0175">Coiled coil</keyword>
<feature type="region of interest" description="Disordered" evidence="4">
    <location>
        <begin position="253"/>
        <end position="282"/>
    </location>
</feature>
<dbReference type="PRINTS" id="PR00449">
    <property type="entry name" value="RASTRNSFRMNG"/>
</dbReference>
<dbReference type="Proteomes" id="UP000437017">
    <property type="component" value="Unassembled WGS sequence"/>
</dbReference>
<feature type="compositionally biased region" description="Polar residues" evidence="4">
    <location>
        <begin position="253"/>
        <end position="265"/>
    </location>
</feature>
<protein>
    <recommendedName>
        <fullName evidence="7">Ras and EF-hand domain-containing protein</fullName>
    </recommendedName>
</protein>
<keyword evidence="1" id="KW-0547">Nucleotide-binding</keyword>
<dbReference type="InterPro" id="IPR001806">
    <property type="entry name" value="Small_GTPase"/>
</dbReference>
<comment type="caution">
    <text evidence="5">The sequence shown here is derived from an EMBL/GenBank/DDBJ whole genome shotgun (WGS) entry which is preliminary data.</text>
</comment>
<evidence type="ECO:0000313" key="6">
    <source>
        <dbReference type="Proteomes" id="UP000437017"/>
    </source>
</evidence>
<dbReference type="NCBIfam" id="TIGR00231">
    <property type="entry name" value="small_GTP"/>
    <property type="match status" value="1"/>
</dbReference>
<reference evidence="5 6" key="1">
    <citation type="journal article" date="2019" name="PLoS ONE">
        <title>Genomic analyses reveal an absence of contemporary introgressive admixture between fin whales and blue whales, despite known hybrids.</title>
        <authorList>
            <person name="Westbury M.V."/>
            <person name="Petersen B."/>
            <person name="Lorenzen E.D."/>
        </authorList>
    </citation>
    <scope>NUCLEOTIDE SEQUENCE [LARGE SCALE GENOMIC DNA]</scope>
    <source>
        <strain evidence="5">FinWhale-01</strain>
    </source>
</reference>
<dbReference type="GO" id="GO:0003924">
    <property type="term" value="F:GTPase activity"/>
    <property type="evidence" value="ECO:0007669"/>
    <property type="project" value="InterPro"/>
</dbReference>